<dbReference type="NCBIfam" id="NF038076">
    <property type="entry name" value="fam_STM4015"/>
    <property type="match status" value="1"/>
</dbReference>
<dbReference type="EMBL" id="JBHSBC010000012">
    <property type="protein sequence ID" value="MFC3980951.1"/>
    <property type="molecule type" value="Genomic_DNA"/>
</dbReference>
<evidence type="ECO:0000313" key="1">
    <source>
        <dbReference type="EMBL" id="MFC3980951.1"/>
    </source>
</evidence>
<proteinExistence type="predicted"/>
<gene>
    <name evidence="1" type="ORF">ACFOYY_12515</name>
</gene>
<dbReference type="SUPFAM" id="SSF52047">
    <property type="entry name" value="RNI-like"/>
    <property type="match status" value="1"/>
</dbReference>
<protein>
    <submittedName>
        <fullName evidence="1">STM4015 family protein</fullName>
    </submittedName>
</protein>
<sequence>MDYADDSLGNGAYAGLPIVHVPEGEEPRELPAPEAAAWRIGVDRNGGGKSFEELFLSFVGTVDTTKVTTLIIGDWGNAYERDSSEVVRLLTEHAERLPALRMLYLGEISREEAEISWIQQSDVTPLLTAFPLLERLEVRGGSGLELSPVRHEHLRDLTVESGGLPARVVRGVAESTFPALEHLELWLGVDEYGGDATLADMAGILSGERLPALRHLGLQNSEIQDEIAAAVASAPVVARLESLALSMGSLGDEGAEALLSGQPLTHLKHLDLCHHYLTDPMVARVEEAFAGSGVEVDLSEQEEPEDEWRYVAVSE</sequence>
<reference evidence="2" key="1">
    <citation type="journal article" date="2019" name="Int. J. Syst. Evol. Microbiol.">
        <title>The Global Catalogue of Microorganisms (GCM) 10K type strain sequencing project: providing services to taxonomists for standard genome sequencing and annotation.</title>
        <authorList>
            <consortium name="The Broad Institute Genomics Platform"/>
            <consortium name="The Broad Institute Genome Sequencing Center for Infectious Disease"/>
            <person name="Wu L."/>
            <person name="Ma J."/>
        </authorList>
    </citation>
    <scope>NUCLEOTIDE SEQUENCE [LARGE SCALE GENOMIC DNA]</scope>
    <source>
        <strain evidence="2">TBRC 7912</strain>
    </source>
</reference>
<dbReference type="Proteomes" id="UP001595698">
    <property type="component" value="Unassembled WGS sequence"/>
</dbReference>
<dbReference type="InterPro" id="IPR047722">
    <property type="entry name" value="STM4015-like"/>
</dbReference>
<dbReference type="RefSeq" id="WP_386189862.1">
    <property type="nucleotide sequence ID" value="NZ_JBHSBC010000012.1"/>
</dbReference>
<keyword evidence="2" id="KW-1185">Reference proteome</keyword>
<organism evidence="1 2">
    <name type="scientific">Streptosporangium jomthongense</name>
    <dbReference type="NCBI Taxonomy" id="1193683"/>
    <lineage>
        <taxon>Bacteria</taxon>
        <taxon>Bacillati</taxon>
        <taxon>Actinomycetota</taxon>
        <taxon>Actinomycetes</taxon>
        <taxon>Streptosporangiales</taxon>
        <taxon>Streptosporangiaceae</taxon>
        <taxon>Streptosporangium</taxon>
    </lineage>
</organism>
<dbReference type="InterPro" id="IPR032675">
    <property type="entry name" value="LRR_dom_sf"/>
</dbReference>
<name>A0ABV8EZ93_9ACTN</name>
<comment type="caution">
    <text evidence="1">The sequence shown here is derived from an EMBL/GenBank/DDBJ whole genome shotgun (WGS) entry which is preliminary data.</text>
</comment>
<evidence type="ECO:0000313" key="2">
    <source>
        <dbReference type="Proteomes" id="UP001595698"/>
    </source>
</evidence>
<dbReference type="Gene3D" id="3.80.10.10">
    <property type="entry name" value="Ribonuclease Inhibitor"/>
    <property type="match status" value="1"/>
</dbReference>
<accession>A0ABV8EZ93</accession>